<dbReference type="GeneID" id="80864570"/>
<dbReference type="AlphaFoldDB" id="A0A9W9BKU2"/>
<organism evidence="3 4">
    <name type="scientific">Trichoderma breve</name>
    <dbReference type="NCBI Taxonomy" id="2034170"/>
    <lineage>
        <taxon>Eukaryota</taxon>
        <taxon>Fungi</taxon>
        <taxon>Dikarya</taxon>
        <taxon>Ascomycota</taxon>
        <taxon>Pezizomycotina</taxon>
        <taxon>Sordariomycetes</taxon>
        <taxon>Hypocreomycetidae</taxon>
        <taxon>Hypocreales</taxon>
        <taxon>Hypocreaceae</taxon>
        <taxon>Trichoderma</taxon>
    </lineage>
</organism>
<gene>
    <name evidence="3" type="ORF">T069G_02672</name>
</gene>
<dbReference type="Proteomes" id="UP001140511">
    <property type="component" value="Unassembled WGS sequence"/>
</dbReference>
<sequence length="490" mass="54197">MADVILRLDISKLAIDANHVAFSDGVACVQAYWAYALDLTRGERDSMRRLIADRHYQHTAESRQSFTEHPIYKGSHGKQRHGLILLRALYKNMPPEYENNVVVRYGPIPRRDRTADYLNYFPDTMQPAVFDMDTDGARQYKERFPLLKVIPSVFRKLPASERGRIRMSHRTSAVVAPAREESISPPPPYAPIGEPAVQTTQDVAQTYAASNTTQAVAQTQAASNTNQNAAQAHAASNSTQAVVEQVNSPTTGIQAVAQAQAAWNTNQNAAQQETPNATRTVAGAGAAQTARPFDYGGVQAIEVIDSESEEDFPSALEHREPAQTALSAAQVIEMYGYGPATTVTTDAMIPATTATAPTHGQRRTWNEAFDRETLGVHTALNNQNALPQASTRQDLFISLLQPRQQPSGSNQVQNPVNLLEPPLAATTGGDSPVTREEFDQLRAEVTTLKSELTTMKSQMTTLAENVYMLRVAFQRQRERRQEQRREQRQE</sequence>
<feature type="region of interest" description="Disordered" evidence="2">
    <location>
        <begin position="168"/>
        <end position="188"/>
    </location>
</feature>
<evidence type="ECO:0000313" key="3">
    <source>
        <dbReference type="EMBL" id="KAJ4861718.1"/>
    </source>
</evidence>
<protein>
    <submittedName>
        <fullName evidence="3">Uncharacterized protein</fullName>
    </submittedName>
</protein>
<name>A0A9W9BKU2_9HYPO</name>
<evidence type="ECO:0000256" key="2">
    <source>
        <dbReference type="SAM" id="MobiDB-lite"/>
    </source>
</evidence>
<feature type="coiled-coil region" evidence="1">
    <location>
        <begin position="438"/>
        <end position="490"/>
    </location>
</feature>
<evidence type="ECO:0000256" key="1">
    <source>
        <dbReference type="SAM" id="Coils"/>
    </source>
</evidence>
<keyword evidence="1" id="KW-0175">Coiled coil</keyword>
<reference evidence="3" key="1">
    <citation type="submission" date="2022-09" db="EMBL/GenBank/DDBJ databases">
        <title>Chromosome-level assembly of Trichoderma breve T069, a fungus used in development of biopesticide product.</title>
        <authorList>
            <person name="Lin R."/>
            <person name="Liu T."/>
        </authorList>
    </citation>
    <scope>NUCLEOTIDE SEQUENCE</scope>
    <source>
        <strain evidence="3">T069</strain>
    </source>
</reference>
<accession>A0A9W9BKU2</accession>
<keyword evidence="4" id="KW-1185">Reference proteome</keyword>
<dbReference type="EMBL" id="JAOPEN010000002">
    <property type="protein sequence ID" value="KAJ4861718.1"/>
    <property type="molecule type" value="Genomic_DNA"/>
</dbReference>
<dbReference type="RefSeq" id="XP_056030774.1">
    <property type="nucleotide sequence ID" value="XM_056169882.1"/>
</dbReference>
<proteinExistence type="predicted"/>
<comment type="caution">
    <text evidence="3">The sequence shown here is derived from an EMBL/GenBank/DDBJ whole genome shotgun (WGS) entry which is preliminary data.</text>
</comment>
<evidence type="ECO:0000313" key="4">
    <source>
        <dbReference type="Proteomes" id="UP001140511"/>
    </source>
</evidence>